<dbReference type="Proteomes" id="UP000887565">
    <property type="component" value="Unplaced"/>
</dbReference>
<dbReference type="AlphaFoldDB" id="A0A915KNV8"/>
<evidence type="ECO:0000313" key="1">
    <source>
        <dbReference type="Proteomes" id="UP000887565"/>
    </source>
</evidence>
<evidence type="ECO:0000313" key="2">
    <source>
        <dbReference type="WBParaSite" id="nRc.2.0.1.t40471-RA"/>
    </source>
</evidence>
<keyword evidence="1" id="KW-1185">Reference proteome</keyword>
<proteinExistence type="predicted"/>
<name>A0A915KNV8_ROMCU</name>
<sequence length="74" mass="8779">MKGLSYLFITIQQTYENLRDKARRARRRIKKNNDWGGWYMSKLSVLQLCLAESHGAKKFFIEKGRSPLRMSEIN</sequence>
<organism evidence="1 2">
    <name type="scientific">Romanomermis culicivorax</name>
    <name type="common">Nematode worm</name>
    <dbReference type="NCBI Taxonomy" id="13658"/>
    <lineage>
        <taxon>Eukaryota</taxon>
        <taxon>Metazoa</taxon>
        <taxon>Ecdysozoa</taxon>
        <taxon>Nematoda</taxon>
        <taxon>Enoplea</taxon>
        <taxon>Dorylaimia</taxon>
        <taxon>Mermithida</taxon>
        <taxon>Mermithoidea</taxon>
        <taxon>Mermithidae</taxon>
        <taxon>Romanomermis</taxon>
    </lineage>
</organism>
<reference evidence="2" key="1">
    <citation type="submission" date="2022-11" db="UniProtKB">
        <authorList>
            <consortium name="WormBaseParasite"/>
        </authorList>
    </citation>
    <scope>IDENTIFICATION</scope>
</reference>
<protein>
    <submittedName>
        <fullName evidence="2">Uncharacterized protein</fullName>
    </submittedName>
</protein>
<dbReference type="WBParaSite" id="nRc.2.0.1.t40471-RA">
    <property type="protein sequence ID" value="nRc.2.0.1.t40471-RA"/>
    <property type="gene ID" value="nRc.2.0.1.g40471"/>
</dbReference>
<accession>A0A915KNV8</accession>